<evidence type="ECO:0000256" key="1">
    <source>
        <dbReference type="SAM" id="MobiDB-lite"/>
    </source>
</evidence>
<keyword evidence="4" id="KW-1185">Reference proteome</keyword>
<keyword evidence="2" id="KW-0812">Transmembrane</keyword>
<organism evidence="3 4">
    <name type="scientific">Lentzea alba</name>
    <dbReference type="NCBI Taxonomy" id="2714351"/>
    <lineage>
        <taxon>Bacteria</taxon>
        <taxon>Bacillati</taxon>
        <taxon>Actinomycetota</taxon>
        <taxon>Actinomycetes</taxon>
        <taxon>Pseudonocardiales</taxon>
        <taxon>Pseudonocardiaceae</taxon>
        <taxon>Lentzea</taxon>
    </lineage>
</organism>
<reference evidence="3 4" key="1">
    <citation type="submission" date="2020-03" db="EMBL/GenBank/DDBJ databases">
        <title>Isolation and identification of active actinomycetes.</title>
        <authorList>
            <person name="Sun X."/>
        </authorList>
    </citation>
    <scope>NUCLEOTIDE SEQUENCE [LARGE SCALE GENOMIC DNA]</scope>
    <source>
        <strain evidence="3 4">NEAU-D13</strain>
    </source>
</reference>
<evidence type="ECO:0000313" key="3">
    <source>
        <dbReference type="EMBL" id="NGY63756.1"/>
    </source>
</evidence>
<feature type="transmembrane region" description="Helical" evidence="2">
    <location>
        <begin position="136"/>
        <end position="157"/>
    </location>
</feature>
<dbReference type="RefSeq" id="WP_166052430.1">
    <property type="nucleotide sequence ID" value="NZ_JAAMPJ010000010.1"/>
</dbReference>
<evidence type="ECO:0000256" key="2">
    <source>
        <dbReference type="SAM" id="Phobius"/>
    </source>
</evidence>
<evidence type="ECO:0000313" key="4">
    <source>
        <dbReference type="Proteomes" id="UP000481360"/>
    </source>
</evidence>
<feature type="region of interest" description="Disordered" evidence="1">
    <location>
        <begin position="80"/>
        <end position="107"/>
    </location>
</feature>
<dbReference type="Proteomes" id="UP000481360">
    <property type="component" value="Unassembled WGS sequence"/>
</dbReference>
<dbReference type="AlphaFoldDB" id="A0A7C9VY24"/>
<dbReference type="EMBL" id="JAAMPJ010000010">
    <property type="protein sequence ID" value="NGY63756.1"/>
    <property type="molecule type" value="Genomic_DNA"/>
</dbReference>
<name>A0A7C9VY24_9PSEU</name>
<comment type="caution">
    <text evidence="3">The sequence shown here is derived from an EMBL/GenBank/DDBJ whole genome shotgun (WGS) entry which is preliminary data.</text>
</comment>
<keyword evidence="2" id="KW-1133">Transmembrane helix</keyword>
<keyword evidence="2" id="KW-0472">Membrane</keyword>
<sequence>MNARLLDRSEPVGEWLRKVGASIDAAEWVLLGELARGANQLKGKDRPMVLPADKLPTELRYPNQRFGVELAWDERGQPHVSPQAVPVFPRATSPAQVPDADGRMPRRRLDFEPDRRHARRHNEIYRRGDRPWLRTVAVTGTLLAVGGALFVLSGQWWGPARMARR</sequence>
<protein>
    <submittedName>
        <fullName evidence="3">Uncharacterized protein</fullName>
    </submittedName>
</protein>
<accession>A0A7C9VY24</accession>
<proteinExistence type="predicted"/>
<gene>
    <name evidence="3" type="ORF">G7043_33035</name>
</gene>